<dbReference type="GO" id="GO:0035344">
    <property type="term" value="P:hypoxanthine transport"/>
    <property type="evidence" value="ECO:0007669"/>
    <property type="project" value="TreeGrafter"/>
</dbReference>
<reference evidence="9 10" key="1">
    <citation type="journal article" date="2021" name="G3 (Bethesda)">
        <title>Improved contiguity of the threespine stickleback genome using long-read sequencing.</title>
        <authorList>
            <person name="Nath S."/>
            <person name="Shaw D.E."/>
            <person name="White M.A."/>
        </authorList>
    </citation>
    <scope>NUCLEOTIDE SEQUENCE [LARGE SCALE GENOMIC DNA]</scope>
    <source>
        <strain evidence="9 10">Lake Benthic</strain>
    </source>
</reference>
<dbReference type="GO" id="GO:0015854">
    <property type="term" value="P:guanine transport"/>
    <property type="evidence" value="ECO:0007669"/>
    <property type="project" value="TreeGrafter"/>
</dbReference>
<keyword evidence="3" id="KW-0813">Transport</keyword>
<evidence type="ECO:0008006" key="11">
    <source>
        <dbReference type="Google" id="ProtNLM"/>
    </source>
</evidence>
<feature type="transmembrane region" description="Helical" evidence="8">
    <location>
        <begin position="323"/>
        <end position="341"/>
    </location>
</feature>
<organism evidence="9 10">
    <name type="scientific">Gasterosteus aculeatus aculeatus</name>
    <name type="common">three-spined stickleback</name>
    <dbReference type="NCBI Taxonomy" id="481459"/>
    <lineage>
        <taxon>Eukaryota</taxon>
        <taxon>Metazoa</taxon>
        <taxon>Chordata</taxon>
        <taxon>Craniata</taxon>
        <taxon>Vertebrata</taxon>
        <taxon>Euteleostomi</taxon>
        <taxon>Actinopterygii</taxon>
        <taxon>Neopterygii</taxon>
        <taxon>Teleostei</taxon>
        <taxon>Neoteleostei</taxon>
        <taxon>Acanthomorphata</taxon>
        <taxon>Eupercaria</taxon>
        <taxon>Perciformes</taxon>
        <taxon>Cottioidei</taxon>
        <taxon>Gasterosteales</taxon>
        <taxon>Gasterosteidae</taxon>
        <taxon>Gasterosteus</taxon>
    </lineage>
</organism>
<feature type="transmembrane region" description="Helical" evidence="8">
    <location>
        <begin position="183"/>
        <end position="205"/>
    </location>
</feature>
<feature type="region of interest" description="Disordered" evidence="7">
    <location>
        <begin position="239"/>
        <end position="277"/>
    </location>
</feature>
<proteinExistence type="inferred from homology"/>
<dbReference type="PIRSF" id="PIRSF016379">
    <property type="entry name" value="ENT"/>
    <property type="match status" value="1"/>
</dbReference>
<protein>
    <recommendedName>
        <fullName evidence="11">Solute carrier family 29 member 2</fullName>
    </recommendedName>
</protein>
<evidence type="ECO:0000256" key="8">
    <source>
        <dbReference type="SAM" id="Phobius"/>
    </source>
</evidence>
<evidence type="ECO:0000313" key="9">
    <source>
        <dbReference type="Ensembl" id="ENSGACP00000001339.2"/>
    </source>
</evidence>
<feature type="transmembrane region" description="Helical" evidence="8">
    <location>
        <begin position="211"/>
        <end position="230"/>
    </location>
</feature>
<comment type="subcellular location">
    <subcellularLocation>
        <location evidence="1">Membrane</location>
        <topology evidence="1">Multi-pass membrane protein</topology>
    </subcellularLocation>
</comment>
<evidence type="ECO:0000256" key="7">
    <source>
        <dbReference type="SAM" id="MobiDB-lite"/>
    </source>
</evidence>
<dbReference type="GO" id="GO:0005337">
    <property type="term" value="F:nucleoside transmembrane transporter activity"/>
    <property type="evidence" value="ECO:0007669"/>
    <property type="project" value="InterPro"/>
</dbReference>
<feature type="transmembrane region" description="Helical" evidence="8">
    <location>
        <begin position="361"/>
        <end position="383"/>
    </location>
</feature>
<feature type="transmembrane region" description="Helical" evidence="8">
    <location>
        <begin position="292"/>
        <end position="311"/>
    </location>
</feature>
<keyword evidence="10" id="KW-1185">Reference proteome</keyword>
<feature type="transmembrane region" description="Helical" evidence="8">
    <location>
        <begin position="430"/>
        <end position="453"/>
    </location>
</feature>
<sequence>MSNDHQQGEPAPRRRLVPCIIIFVLGVGSLLPWNFFIIASQYFQRRLAAEPSTTSGGGGYSYELWMPLAANLPLVVSSLLNCLCTSGCGRGLPAALRRCCGRGLPAAPCGSCDLKHCPLVVSTMVLISGLFAATAVLVDVDMEPRIFFYVTMATIVVINMSNGVLVGSLFGVVSLLFQQHLRWFMIGQGASGLIAALVMLVSILSGVPEQAYFIIPCVVAAVTLACYLCLGMSPRTHTHGDGVDSPQQDSQEPPGSTEMTALSNSSEAPEDQRRDENQERCSGWRVFKEIRWMAAYVMAVFIVTLSVFPVITSRVQTVSKDNAAWDKVFTCVCCLIVFNAMDLLGRIATIFVQWPSKESRWLPIAVASRGLFVPLLIMCNVQNFRSPAVFRSDGFFAFIMALFAVSNGYLASLCEAYAPRLVRGADCEAAGLVMSLFMVLGLSLGAFLSFWYMRVLSCDLSSSH</sequence>
<evidence type="ECO:0000313" key="10">
    <source>
        <dbReference type="Proteomes" id="UP000007635"/>
    </source>
</evidence>
<dbReference type="Proteomes" id="UP000007635">
    <property type="component" value="Chromosome IX"/>
</dbReference>
<dbReference type="AlphaFoldDB" id="G3N7Q6"/>
<evidence type="ECO:0000256" key="4">
    <source>
        <dbReference type="ARBA" id="ARBA00022692"/>
    </source>
</evidence>
<evidence type="ECO:0000256" key="6">
    <source>
        <dbReference type="ARBA" id="ARBA00023136"/>
    </source>
</evidence>
<feature type="compositionally biased region" description="Polar residues" evidence="7">
    <location>
        <begin position="245"/>
        <end position="267"/>
    </location>
</feature>
<dbReference type="Ensembl" id="ENSGACT00000001340.2">
    <property type="protein sequence ID" value="ENSGACP00000001339.2"/>
    <property type="gene ID" value="ENSGACG00000001034.2"/>
</dbReference>
<dbReference type="PRINTS" id="PR01130">
    <property type="entry name" value="DERENTRNSPRT"/>
</dbReference>
<dbReference type="GO" id="GO:0015853">
    <property type="term" value="P:adenine transport"/>
    <property type="evidence" value="ECO:0007669"/>
    <property type="project" value="TreeGrafter"/>
</dbReference>
<feature type="transmembrane region" description="Helical" evidence="8">
    <location>
        <begin position="119"/>
        <end position="140"/>
    </location>
</feature>
<keyword evidence="6 8" id="KW-0472">Membrane</keyword>
<keyword evidence="4 8" id="KW-0812">Transmembrane</keyword>
<evidence type="ECO:0000256" key="2">
    <source>
        <dbReference type="ARBA" id="ARBA00007965"/>
    </source>
</evidence>
<evidence type="ECO:0000256" key="1">
    <source>
        <dbReference type="ARBA" id="ARBA00004141"/>
    </source>
</evidence>
<name>G3N7Q6_GASAC</name>
<accession>G3N7Q6</accession>
<feature type="transmembrane region" description="Helical" evidence="8">
    <location>
        <begin position="395"/>
        <end position="418"/>
    </location>
</feature>
<dbReference type="OMA" id="AFYQYHV"/>
<dbReference type="Pfam" id="PF01733">
    <property type="entry name" value="Nucleoside_tran"/>
    <property type="match status" value="1"/>
</dbReference>
<keyword evidence="5 8" id="KW-1133">Transmembrane helix</keyword>
<dbReference type="GeneTree" id="ENSGT00950000182898"/>
<dbReference type="InterPro" id="IPR002259">
    <property type="entry name" value="Eqnu_transpt"/>
</dbReference>
<evidence type="ECO:0000256" key="5">
    <source>
        <dbReference type="ARBA" id="ARBA00022989"/>
    </source>
</evidence>
<comment type="similarity">
    <text evidence="2">Belongs to the SLC29A/ENT transporter (TC 2.A.57) family.</text>
</comment>
<evidence type="ECO:0000256" key="3">
    <source>
        <dbReference type="ARBA" id="ARBA00022448"/>
    </source>
</evidence>
<dbReference type="GO" id="GO:0035364">
    <property type="term" value="P:thymine transport"/>
    <property type="evidence" value="ECO:0007669"/>
    <property type="project" value="TreeGrafter"/>
</dbReference>
<dbReference type="PANTHER" id="PTHR10332">
    <property type="entry name" value="EQUILIBRATIVE NUCLEOSIDE TRANSPORTER"/>
    <property type="match status" value="1"/>
</dbReference>
<dbReference type="PANTHER" id="PTHR10332:SF8">
    <property type="entry name" value="EQUILIBRATIVE NUCLEOSIDE TRANSPORTER 2"/>
    <property type="match status" value="1"/>
</dbReference>
<reference evidence="9" key="2">
    <citation type="submission" date="2025-08" db="UniProtKB">
        <authorList>
            <consortium name="Ensembl"/>
        </authorList>
    </citation>
    <scope>IDENTIFICATION</scope>
</reference>
<dbReference type="GO" id="GO:0016323">
    <property type="term" value="C:basolateral plasma membrane"/>
    <property type="evidence" value="ECO:0007669"/>
    <property type="project" value="TreeGrafter"/>
</dbReference>
<feature type="transmembrane region" description="Helical" evidence="8">
    <location>
        <begin position="146"/>
        <end position="176"/>
    </location>
</feature>
<dbReference type="InParanoid" id="G3N7Q6"/>
<dbReference type="eggNOG" id="KOG1479">
    <property type="taxonomic scope" value="Eukaryota"/>
</dbReference>
<dbReference type="InterPro" id="IPR036259">
    <property type="entry name" value="MFS_trans_sf"/>
</dbReference>
<dbReference type="SUPFAM" id="SSF103473">
    <property type="entry name" value="MFS general substrate transporter"/>
    <property type="match status" value="1"/>
</dbReference>
<reference evidence="9" key="3">
    <citation type="submission" date="2025-09" db="UniProtKB">
        <authorList>
            <consortium name="Ensembl"/>
        </authorList>
    </citation>
    <scope>IDENTIFICATION</scope>
</reference>
<feature type="transmembrane region" description="Helical" evidence="8">
    <location>
        <begin position="20"/>
        <end position="39"/>
    </location>
</feature>
<dbReference type="GO" id="GO:0015862">
    <property type="term" value="P:uridine transmembrane transport"/>
    <property type="evidence" value="ECO:0007669"/>
    <property type="project" value="TreeGrafter"/>
</dbReference>